<gene>
    <name evidence="1" type="ORF">SAMN05444267_1007140</name>
</gene>
<accession>A0A1M6V4Y2</accession>
<name>A0A1M6V4Y2_9FLAO</name>
<evidence type="ECO:0008006" key="3">
    <source>
        <dbReference type="Google" id="ProtNLM"/>
    </source>
</evidence>
<dbReference type="OrthoDB" id="1148993at2"/>
<organism evidence="1 2">
    <name type="scientific">Chryseobacterium polytrichastri</name>
    <dbReference type="NCBI Taxonomy" id="1302687"/>
    <lineage>
        <taxon>Bacteria</taxon>
        <taxon>Pseudomonadati</taxon>
        <taxon>Bacteroidota</taxon>
        <taxon>Flavobacteriia</taxon>
        <taxon>Flavobacteriales</taxon>
        <taxon>Weeksellaceae</taxon>
        <taxon>Chryseobacterium group</taxon>
        <taxon>Chryseobacterium</taxon>
    </lineage>
</organism>
<dbReference type="RefSeq" id="WP_073291968.1">
    <property type="nucleotide sequence ID" value="NZ_FRAV01000007.1"/>
</dbReference>
<evidence type="ECO:0000313" key="1">
    <source>
        <dbReference type="EMBL" id="SHK76500.1"/>
    </source>
</evidence>
<protein>
    <recommendedName>
        <fullName evidence="3">Post-SET domain-containing protein</fullName>
    </recommendedName>
</protein>
<dbReference type="EMBL" id="FRAV01000007">
    <property type="protein sequence ID" value="SHK76500.1"/>
    <property type="molecule type" value="Genomic_DNA"/>
</dbReference>
<sequence>MDKPLDTFYLELVVTACQMREDNIWMQGDLEIRFNTEKPYADSDIINTEEFYNSIYSDGEFEIFSCCCGVPECSGWIKGIKVSHIDNKYIKWINLNTGKTWLFEKKRLEEGLKEIEEEVENYKKFFKEKGIDYVGYGY</sequence>
<keyword evidence="2" id="KW-1185">Reference proteome</keyword>
<dbReference type="STRING" id="1302687.SAMN05444267_1007140"/>
<evidence type="ECO:0000313" key="2">
    <source>
        <dbReference type="Proteomes" id="UP000184364"/>
    </source>
</evidence>
<proteinExistence type="predicted"/>
<dbReference type="Proteomes" id="UP000184364">
    <property type="component" value="Unassembled WGS sequence"/>
</dbReference>
<dbReference type="AlphaFoldDB" id="A0A1M6V4Y2"/>
<reference evidence="2" key="1">
    <citation type="submission" date="2016-11" db="EMBL/GenBank/DDBJ databases">
        <authorList>
            <person name="Varghese N."/>
            <person name="Submissions S."/>
        </authorList>
    </citation>
    <scope>NUCLEOTIDE SEQUENCE [LARGE SCALE GENOMIC DNA]</scope>
    <source>
        <strain evidence="2">DSM 26899</strain>
    </source>
</reference>